<evidence type="ECO:0000313" key="2">
    <source>
        <dbReference type="EMBL" id="TYO62879.1"/>
    </source>
</evidence>
<feature type="region of interest" description="Disordered" evidence="1">
    <location>
        <begin position="114"/>
        <end position="150"/>
    </location>
</feature>
<dbReference type="Proteomes" id="UP000324797">
    <property type="component" value="Unassembled WGS sequence"/>
</dbReference>
<reference evidence="2 3" key="1">
    <citation type="submission" date="2019-08" db="EMBL/GenBank/DDBJ databases">
        <title>Bradyrhizobium hipponensis sp. nov., a rhizobium isolated from a Lupinus angustifolius root nodule in Tunisia.</title>
        <authorList>
            <person name="Off K."/>
            <person name="Rejili M."/>
            <person name="Mars M."/>
            <person name="Brachmann A."/>
            <person name="Marin M."/>
        </authorList>
    </citation>
    <scope>NUCLEOTIDE SEQUENCE [LARGE SCALE GENOMIC DNA]</scope>
    <source>
        <strain evidence="3">aSej3</strain>
    </source>
</reference>
<sequence length="150" mass="16367">MLSLPKANPHLFAIRQLLRTQRCTQNARQLAASRLPKSCNATYWRLELAPEAMLRRFAAAPAPARTSNACRGAAAPGVPGRFDACRQHGQAIIVSIDQYAEKAFGKRDYFLNRPPGFRGRSDQIPRSASSGSMAPANTASWPSPTSESKI</sequence>
<evidence type="ECO:0000313" key="3">
    <source>
        <dbReference type="Proteomes" id="UP000324797"/>
    </source>
</evidence>
<comment type="caution">
    <text evidence="2">The sequence shown here is derived from an EMBL/GenBank/DDBJ whole genome shotgun (WGS) entry which is preliminary data.</text>
</comment>
<protein>
    <submittedName>
        <fullName evidence="2">Uncharacterized protein</fullName>
    </submittedName>
</protein>
<organism evidence="2 3">
    <name type="scientific">Bradyrhizobium hipponense</name>
    <dbReference type="NCBI Taxonomy" id="2605638"/>
    <lineage>
        <taxon>Bacteria</taxon>
        <taxon>Pseudomonadati</taxon>
        <taxon>Pseudomonadota</taxon>
        <taxon>Alphaproteobacteria</taxon>
        <taxon>Hyphomicrobiales</taxon>
        <taxon>Nitrobacteraceae</taxon>
        <taxon>Bradyrhizobium</taxon>
    </lineage>
</organism>
<evidence type="ECO:0000256" key="1">
    <source>
        <dbReference type="SAM" id="MobiDB-lite"/>
    </source>
</evidence>
<dbReference type="AlphaFoldDB" id="A0A5S4YRD3"/>
<feature type="compositionally biased region" description="Polar residues" evidence="1">
    <location>
        <begin position="124"/>
        <end position="150"/>
    </location>
</feature>
<keyword evidence="3" id="KW-1185">Reference proteome</keyword>
<dbReference type="EMBL" id="VSTH01000117">
    <property type="protein sequence ID" value="TYO62879.1"/>
    <property type="molecule type" value="Genomic_DNA"/>
</dbReference>
<accession>A0A5S4YRD3</accession>
<gene>
    <name evidence="2" type="ORF">FXV83_30425</name>
</gene>
<name>A0A5S4YRD3_9BRAD</name>
<proteinExistence type="predicted"/>